<keyword evidence="3" id="KW-1185">Reference proteome</keyword>
<evidence type="ECO:0000313" key="2">
    <source>
        <dbReference type="EMBL" id="SPN74127.1"/>
    </source>
</evidence>
<feature type="region of interest" description="Disordered" evidence="1">
    <location>
        <begin position="107"/>
        <end position="133"/>
    </location>
</feature>
<accession>A0A2R8FCY7</accession>
<dbReference type="KEGG" id="csee:C10C_0994"/>
<feature type="region of interest" description="Disordered" evidence="1">
    <location>
        <begin position="296"/>
        <end position="329"/>
    </location>
</feature>
<feature type="region of interest" description="Disordered" evidence="1">
    <location>
        <begin position="211"/>
        <end position="275"/>
    </location>
</feature>
<evidence type="ECO:0000256" key="1">
    <source>
        <dbReference type="SAM" id="MobiDB-lite"/>
    </source>
</evidence>
<feature type="region of interest" description="Disordered" evidence="1">
    <location>
        <begin position="148"/>
        <end position="185"/>
    </location>
</feature>
<feature type="compositionally biased region" description="Basic and acidic residues" evidence="1">
    <location>
        <begin position="217"/>
        <end position="258"/>
    </location>
</feature>
<evidence type="ECO:0000313" key="3">
    <source>
        <dbReference type="Proteomes" id="UP000244926"/>
    </source>
</evidence>
<feature type="compositionally biased region" description="Basic and acidic residues" evidence="1">
    <location>
        <begin position="161"/>
        <end position="175"/>
    </location>
</feature>
<gene>
    <name evidence="2" type="ORF">C10C_0994</name>
</gene>
<name>A0A2R8FCY7_9CHLA</name>
<feature type="compositionally biased region" description="Polar residues" evidence="1">
    <location>
        <begin position="148"/>
        <end position="160"/>
    </location>
</feature>
<dbReference type="EMBL" id="LT993738">
    <property type="protein sequence ID" value="SPN74127.1"/>
    <property type="molecule type" value="Genomic_DNA"/>
</dbReference>
<dbReference type="AlphaFoldDB" id="A0A2R8FCY7"/>
<feature type="compositionally biased region" description="Basic and acidic residues" evidence="1">
    <location>
        <begin position="266"/>
        <end position="275"/>
    </location>
</feature>
<organism evidence="2 3">
    <name type="scientific">Chlamydia serpentis</name>
    <dbReference type="NCBI Taxonomy" id="1967782"/>
    <lineage>
        <taxon>Bacteria</taxon>
        <taxon>Pseudomonadati</taxon>
        <taxon>Chlamydiota</taxon>
        <taxon>Chlamydiia</taxon>
        <taxon>Chlamydiales</taxon>
        <taxon>Chlamydiaceae</taxon>
        <taxon>Chlamydia/Chlamydophila group</taxon>
        <taxon>Chlamydia</taxon>
    </lineage>
</organism>
<protein>
    <submittedName>
        <fullName evidence="2">Uncharacterized protein</fullName>
    </submittedName>
</protein>
<dbReference type="Proteomes" id="UP000244926">
    <property type="component" value="Chromosome I"/>
</dbReference>
<dbReference type="OrthoDB" id="19196at2"/>
<reference evidence="3" key="1">
    <citation type="submission" date="2017-11" db="EMBL/GenBank/DDBJ databases">
        <authorList>
            <person name="Seth-Smith MB H."/>
        </authorList>
    </citation>
    <scope>NUCLEOTIDE SEQUENCE [LARGE SCALE GENOMIC DNA]</scope>
</reference>
<feature type="compositionally biased region" description="Polar residues" evidence="1">
    <location>
        <begin position="176"/>
        <end position="185"/>
    </location>
</feature>
<feature type="compositionally biased region" description="Polar residues" evidence="1">
    <location>
        <begin position="107"/>
        <end position="119"/>
    </location>
</feature>
<sequence length="487" mass="55317">MNVPVPSAVPSANATLKEDSSATSTLSSGIMKTIAGEVLVSCMTAESSSSTEILTFLALGQIIYANQQELLQQNNECSHQLFFLSPEAVQLEAEVLAFLSEMGNASNVADTSETQQPQNKQEEALPQESNGKQSLVFSRSSKPLIFQNPKQQSLTITTESSLKKQSETESHEIHTHNTPFPTNSGLQKCLPLQVNAQQKILSDQKEAKLLTPLSQRSTEKQEESLITSKADDLHKKHDDGQEQEHHDQRQHQEEEGQPKKKKKKHSLDLDDLTEHPRQTLNIADLIFSDQIRCSPEETPKEQTSFRKKLPSPMSVFSKTSPFKTSLSRNSSINTPIKTPKVENVFLKFMRLMARILGQAEAEANELYMRVKKRTDDVDTLTVLISKINNEKKDIDWSKDEEMKALVNKAKEIGVTIEADKYSWTEEEKRLLKENVQMRKENMEKITQMERTDMQRHLQEISQCHQARSNVLKLLKELMDTFIYNLRP</sequence>
<dbReference type="RefSeq" id="WP_108897055.1">
    <property type="nucleotide sequence ID" value="NZ_LT993738.1"/>
</dbReference>
<proteinExistence type="predicted"/>
<feature type="compositionally biased region" description="Polar residues" evidence="1">
    <location>
        <begin position="314"/>
        <end position="329"/>
    </location>
</feature>